<gene>
    <name evidence="9" type="ORF">OM33_20315</name>
</gene>
<dbReference type="GO" id="GO:0005764">
    <property type="term" value="C:lysosome"/>
    <property type="evidence" value="ECO:0007669"/>
    <property type="project" value="TreeGrafter"/>
</dbReference>
<evidence type="ECO:0000256" key="6">
    <source>
        <dbReference type="SAM" id="SignalP"/>
    </source>
</evidence>
<dbReference type="KEGG" id="pseo:OM33_20315"/>
<dbReference type="InterPro" id="IPR025705">
    <property type="entry name" value="Beta_hexosaminidase_sua/sub"/>
</dbReference>
<dbReference type="InterPro" id="IPR015882">
    <property type="entry name" value="HEX_bac_N"/>
</dbReference>
<dbReference type="eggNOG" id="COG3525">
    <property type="taxonomic scope" value="Bacteria"/>
</dbReference>
<evidence type="ECO:0000256" key="2">
    <source>
        <dbReference type="ARBA" id="ARBA00022801"/>
    </source>
</evidence>
<dbReference type="PANTHER" id="PTHR22600">
    <property type="entry name" value="BETA-HEXOSAMINIDASE"/>
    <property type="match status" value="1"/>
</dbReference>
<name>A0A0A7EM00_9GAMM</name>
<dbReference type="Proteomes" id="UP000030341">
    <property type="component" value="Chromosome 2"/>
</dbReference>
<keyword evidence="10" id="KW-1185">Reference proteome</keyword>
<feature type="chain" id="PRO_5002028426" description="N-acetyl-beta-glucosaminidase" evidence="6">
    <location>
        <begin position="23"/>
        <end position="789"/>
    </location>
</feature>
<feature type="domain" description="Glycoside hydrolase family 20 catalytic" evidence="7">
    <location>
        <begin position="536"/>
        <end position="579"/>
    </location>
</feature>
<dbReference type="SUPFAM" id="SSF51445">
    <property type="entry name" value="(Trans)glycosidases"/>
    <property type="match status" value="1"/>
</dbReference>
<keyword evidence="3" id="KW-0326">Glycosidase</keyword>
<dbReference type="HOGENOM" id="CLU_007082_5_1_6"/>
<dbReference type="GO" id="GO:0005975">
    <property type="term" value="P:carbohydrate metabolic process"/>
    <property type="evidence" value="ECO:0007669"/>
    <property type="project" value="InterPro"/>
</dbReference>
<dbReference type="AlphaFoldDB" id="A0A0A7EM00"/>
<feature type="active site" description="Proton donor" evidence="5">
    <location>
        <position position="317"/>
    </location>
</feature>
<dbReference type="InterPro" id="IPR015883">
    <property type="entry name" value="Glyco_hydro_20_cat"/>
</dbReference>
<dbReference type="EMBL" id="CP009889">
    <property type="protein sequence ID" value="AIY67705.1"/>
    <property type="molecule type" value="Genomic_DNA"/>
</dbReference>
<dbReference type="Pfam" id="PF00728">
    <property type="entry name" value="Glyco_hydro_20"/>
    <property type="match status" value="2"/>
</dbReference>
<dbReference type="GO" id="GO:0016020">
    <property type="term" value="C:membrane"/>
    <property type="evidence" value="ECO:0007669"/>
    <property type="project" value="TreeGrafter"/>
</dbReference>
<reference evidence="9 10" key="1">
    <citation type="submission" date="2014-11" db="EMBL/GenBank/DDBJ databases">
        <title>Complete Genome Sequence of Pseudoalteromonas sp. Strain OCN003 Isolated from Kaneohe Bay, Oahu, Hawaii.</title>
        <authorList>
            <person name="Beurmann S."/>
            <person name="Videau P."/>
            <person name="Ushijima B."/>
            <person name="Smith A.M."/>
            <person name="Aeby G.S."/>
            <person name="Callahan S.M."/>
            <person name="Belcaid M."/>
        </authorList>
    </citation>
    <scope>NUCLEOTIDE SEQUENCE [LARGE SCALE GENOMIC DNA]</scope>
    <source>
        <strain evidence="9 10">OCN003</strain>
    </source>
</reference>
<evidence type="ECO:0000256" key="5">
    <source>
        <dbReference type="PIRSR" id="PIRSR625705-1"/>
    </source>
</evidence>
<evidence type="ECO:0000313" key="9">
    <source>
        <dbReference type="EMBL" id="AIY67705.1"/>
    </source>
</evidence>
<dbReference type="STRING" id="1348114.OM33_20315"/>
<evidence type="ECO:0000256" key="3">
    <source>
        <dbReference type="ARBA" id="ARBA00023295"/>
    </source>
</evidence>
<dbReference type="GO" id="GO:0004563">
    <property type="term" value="F:beta-N-acetylhexosaminidase activity"/>
    <property type="evidence" value="ECO:0007669"/>
    <property type="project" value="InterPro"/>
</dbReference>
<dbReference type="InterPro" id="IPR017853">
    <property type="entry name" value="GH"/>
</dbReference>
<accession>A0A0A7EM00</accession>
<feature type="signal peptide" evidence="6">
    <location>
        <begin position="1"/>
        <end position="22"/>
    </location>
</feature>
<keyword evidence="2" id="KW-0378">Hydrolase</keyword>
<organism evidence="9 10">
    <name type="scientific">Pseudoalteromonas piratica</name>
    <dbReference type="NCBI Taxonomy" id="1348114"/>
    <lineage>
        <taxon>Bacteria</taxon>
        <taxon>Pseudomonadati</taxon>
        <taxon>Pseudomonadota</taxon>
        <taxon>Gammaproteobacteria</taxon>
        <taxon>Alteromonadales</taxon>
        <taxon>Pseudoalteromonadaceae</taxon>
        <taxon>Pseudoalteromonas</taxon>
    </lineage>
</organism>
<feature type="domain" description="Glycoside hydrolase family 20 catalytic" evidence="7">
    <location>
        <begin position="161"/>
        <end position="416"/>
    </location>
</feature>
<dbReference type="Pfam" id="PF02838">
    <property type="entry name" value="Glyco_hydro_20b"/>
    <property type="match status" value="1"/>
</dbReference>
<evidence type="ECO:0000256" key="4">
    <source>
        <dbReference type="ARBA" id="ARBA00033000"/>
    </source>
</evidence>
<dbReference type="PANTHER" id="PTHR22600:SF21">
    <property type="entry name" value="BETA-HEXOSAMINIDASE A"/>
    <property type="match status" value="1"/>
</dbReference>
<proteinExistence type="inferred from homology"/>
<dbReference type="InterPro" id="IPR029018">
    <property type="entry name" value="Hex-like_dom2"/>
</dbReference>
<evidence type="ECO:0000256" key="1">
    <source>
        <dbReference type="ARBA" id="ARBA00006285"/>
    </source>
</evidence>
<dbReference type="SUPFAM" id="SSF55545">
    <property type="entry name" value="beta-N-acetylhexosaminidase-like domain"/>
    <property type="match status" value="1"/>
</dbReference>
<sequence length="789" mass="89054">MSKLFYLLKVSFLLVFSGSLFASSQLMPMPKTIDMGEGQLKLTSPISISVDGMSAERKAFQLQRLQQHFSRIVGKEVVLKEVDKNATVRIVVAEKERTTQTPLLNVDESYQLKVDNRSVTITAKTVFGAQHGLTTLVQLAANGKAQTLNVPSVIISDNPRFAWRGLLIDSARHFISIETIKRQLSTMASAKLNVLHWHLTDDQGWRIESKRFPKLTEKASDGLYYTQAEVLDVIHYASLLGIRVVPEFGMPGHASAIAVAYPELMAEVKNYEMERHWGVFKPLLNISKPEVYQFVDSLIEEMTTIFPDPYLHIGGDEVEPEQWLHNKDIQGLMAKHSLKNGADLQNYFNTQIQPIIEKHQRIMMGWDEIFHENLPKDIVVQSWRGHDSLNAVANSGYQGILSTGFYIDQPQYSDYHYRNDPLRTLPSVDLSKPQTLAKSFIIDRLKGSDVRGELLVLGEQVLIKLNNNHHQLASVSHTPDKTTRRFNARMDSWMGPLTFEFDLEGEQSAVMIGNSRYPLKLNTLDAPSAVSLSQSLNDASKQRILGAEATIWSEMVTDHNIDLRIWPRLYAISERLWSPKQKNDANDMYQRLGFINTYAAEVIGAAHLAQQKAGFNALLPKSFDNDKKARTIALLNVMAELLEPAHYYTRHHIKYLNDEYHQQAALDNFVDYLAVESHAIRQLNNWVDGFINGDKTALDKIKSQLNLWSEALSASDNLLNSGDKLALVRAKSIALTQFIALSLNVIAHCQGQTNTPMLGNDLLFLQPLTDELVIAGIYPMRELYLACTN</sequence>
<feature type="domain" description="Beta-hexosaminidase bacterial type N-terminal" evidence="8">
    <location>
        <begin position="24"/>
        <end position="157"/>
    </location>
</feature>
<dbReference type="Gene3D" id="3.30.379.10">
    <property type="entry name" value="Chitobiase/beta-hexosaminidase domain 2-like"/>
    <property type="match status" value="1"/>
</dbReference>
<evidence type="ECO:0000259" key="8">
    <source>
        <dbReference type="Pfam" id="PF02838"/>
    </source>
</evidence>
<keyword evidence="6" id="KW-0732">Signal</keyword>
<evidence type="ECO:0000313" key="10">
    <source>
        <dbReference type="Proteomes" id="UP000030341"/>
    </source>
</evidence>
<dbReference type="GO" id="GO:0030203">
    <property type="term" value="P:glycosaminoglycan metabolic process"/>
    <property type="evidence" value="ECO:0007669"/>
    <property type="project" value="TreeGrafter"/>
</dbReference>
<dbReference type="Gene3D" id="3.20.20.80">
    <property type="entry name" value="Glycosidases"/>
    <property type="match status" value="2"/>
</dbReference>
<protein>
    <recommendedName>
        <fullName evidence="4">N-acetyl-beta-glucosaminidase</fullName>
    </recommendedName>
</protein>
<evidence type="ECO:0000259" key="7">
    <source>
        <dbReference type="Pfam" id="PF00728"/>
    </source>
</evidence>
<dbReference type="PRINTS" id="PR00738">
    <property type="entry name" value="GLHYDRLASE20"/>
</dbReference>
<dbReference type="GO" id="GO:0006689">
    <property type="term" value="P:ganglioside catabolic process"/>
    <property type="evidence" value="ECO:0007669"/>
    <property type="project" value="TreeGrafter"/>
</dbReference>
<comment type="similarity">
    <text evidence="1">Belongs to the glycosyl hydrolase 20 family.</text>
</comment>